<dbReference type="EMBL" id="JBHSFG010000031">
    <property type="protein sequence ID" value="MFC4466876.1"/>
    <property type="molecule type" value="Genomic_DNA"/>
</dbReference>
<evidence type="ECO:0000256" key="1">
    <source>
        <dbReference type="SAM" id="Phobius"/>
    </source>
</evidence>
<feature type="transmembrane region" description="Helical" evidence="1">
    <location>
        <begin position="20"/>
        <end position="38"/>
    </location>
</feature>
<keyword evidence="3" id="KW-1185">Reference proteome</keyword>
<gene>
    <name evidence="2" type="ORF">ACFPH6_20485</name>
</gene>
<keyword evidence="1" id="KW-0812">Transmembrane</keyword>
<reference evidence="3" key="1">
    <citation type="journal article" date="2019" name="Int. J. Syst. Evol. Microbiol.">
        <title>The Global Catalogue of Microorganisms (GCM) 10K type strain sequencing project: providing services to taxonomists for standard genome sequencing and annotation.</title>
        <authorList>
            <consortium name="The Broad Institute Genomics Platform"/>
            <consortium name="The Broad Institute Genome Sequencing Center for Infectious Disease"/>
            <person name="Wu L."/>
            <person name="Ma J."/>
        </authorList>
    </citation>
    <scope>NUCLEOTIDE SEQUENCE [LARGE SCALE GENOMIC DNA]</scope>
    <source>
        <strain evidence="3">DT43</strain>
    </source>
</reference>
<protein>
    <recommendedName>
        <fullName evidence="4">PH domain-containing protein</fullName>
    </recommendedName>
</protein>
<keyword evidence="1" id="KW-1133">Transmembrane helix</keyword>
<dbReference type="Proteomes" id="UP001596012">
    <property type="component" value="Unassembled WGS sequence"/>
</dbReference>
<organism evidence="2 3">
    <name type="scientific">Streptomyces xiangluensis</name>
    <dbReference type="NCBI Taxonomy" id="2665720"/>
    <lineage>
        <taxon>Bacteria</taxon>
        <taxon>Bacillati</taxon>
        <taxon>Actinomycetota</taxon>
        <taxon>Actinomycetes</taxon>
        <taxon>Kitasatosporales</taxon>
        <taxon>Streptomycetaceae</taxon>
        <taxon>Streptomyces</taxon>
    </lineage>
</organism>
<dbReference type="RefSeq" id="WP_386343714.1">
    <property type="nucleotide sequence ID" value="NZ_JBHSFG010000031.1"/>
</dbReference>
<evidence type="ECO:0008006" key="4">
    <source>
        <dbReference type="Google" id="ProtNLM"/>
    </source>
</evidence>
<accession>A0ABV8YUP7</accession>
<proteinExistence type="predicted"/>
<comment type="caution">
    <text evidence="2">The sequence shown here is derived from an EMBL/GenBank/DDBJ whole genome shotgun (WGS) entry which is preliminary data.</text>
</comment>
<name>A0ABV8YUP7_9ACTN</name>
<feature type="transmembrane region" description="Helical" evidence="1">
    <location>
        <begin position="259"/>
        <end position="282"/>
    </location>
</feature>
<evidence type="ECO:0000313" key="3">
    <source>
        <dbReference type="Proteomes" id="UP001596012"/>
    </source>
</evidence>
<evidence type="ECO:0000313" key="2">
    <source>
        <dbReference type="EMBL" id="MFC4466876.1"/>
    </source>
</evidence>
<keyword evidence="1" id="KW-0472">Membrane</keyword>
<sequence length="307" mass="32910">MYAVMEFTWLPSGSGPLLALGWLPLVGLAMAVWGRWMARRAAAGHEVRIWCRLHGFAPPYPRRFVRGRVRLLPQAGVMEFRPYGREALRLACGGTVQQVSKVKWGGSGGMWGHREVDYLPVPEGGAVRIWVSTPHSQTLLAMLTMAPAVPESAPHAPVRAGSPLWRFLGGEPVALLLVGAALLLPVAFVYGLGRPVTAHVATTGHGAADTCLFTWTDPWDGGRHETSRYCGNRQPGDPIDVIALDRPLRGSATGTVLPAALWGFSSAPFLLVGIILALVYGIGDARSWPPRTTPPATLQAAAPPTVD</sequence>
<feature type="transmembrane region" description="Helical" evidence="1">
    <location>
        <begin position="173"/>
        <end position="193"/>
    </location>
</feature>